<proteinExistence type="predicted"/>
<name>A0A366HY03_9BACT</name>
<comment type="caution">
    <text evidence="2">The sequence shown here is derived from an EMBL/GenBank/DDBJ whole genome shotgun (WGS) entry which is preliminary data.</text>
</comment>
<dbReference type="EMBL" id="QNRR01000001">
    <property type="protein sequence ID" value="RBP48198.1"/>
    <property type="molecule type" value="Genomic_DNA"/>
</dbReference>
<dbReference type="Proteomes" id="UP000253426">
    <property type="component" value="Unassembled WGS sequence"/>
</dbReference>
<dbReference type="InterPro" id="IPR019613">
    <property type="entry name" value="DUF4198"/>
</dbReference>
<gene>
    <name evidence="2" type="ORF">DES53_101998</name>
</gene>
<reference evidence="2 3" key="1">
    <citation type="submission" date="2018-06" db="EMBL/GenBank/DDBJ databases">
        <title>Genomic Encyclopedia of Type Strains, Phase IV (KMG-IV): sequencing the most valuable type-strain genomes for metagenomic binning, comparative biology and taxonomic classification.</title>
        <authorList>
            <person name="Goeker M."/>
        </authorList>
    </citation>
    <scope>NUCLEOTIDE SEQUENCE [LARGE SCALE GENOMIC DNA]</scope>
    <source>
        <strain evidence="2 3">DSM 25532</strain>
    </source>
</reference>
<feature type="chain" id="PRO_5016588142" evidence="1">
    <location>
        <begin position="21"/>
        <end position="269"/>
    </location>
</feature>
<keyword evidence="3" id="KW-1185">Reference proteome</keyword>
<evidence type="ECO:0000313" key="3">
    <source>
        <dbReference type="Proteomes" id="UP000253426"/>
    </source>
</evidence>
<organism evidence="2 3">
    <name type="scientific">Roseimicrobium gellanilyticum</name>
    <dbReference type="NCBI Taxonomy" id="748857"/>
    <lineage>
        <taxon>Bacteria</taxon>
        <taxon>Pseudomonadati</taxon>
        <taxon>Verrucomicrobiota</taxon>
        <taxon>Verrucomicrobiia</taxon>
        <taxon>Verrucomicrobiales</taxon>
        <taxon>Verrucomicrobiaceae</taxon>
        <taxon>Roseimicrobium</taxon>
    </lineage>
</organism>
<protein>
    <submittedName>
        <fullName evidence="2">Putative GH25 family protein</fullName>
    </submittedName>
</protein>
<dbReference type="RefSeq" id="WP_113957069.1">
    <property type="nucleotide sequence ID" value="NZ_QNRR01000001.1"/>
</dbReference>
<feature type="signal peptide" evidence="1">
    <location>
        <begin position="1"/>
        <end position="20"/>
    </location>
</feature>
<keyword evidence="1" id="KW-0732">Signal</keyword>
<dbReference type="AlphaFoldDB" id="A0A366HY03"/>
<dbReference type="OrthoDB" id="5943at2"/>
<sequence>MKKTILFATLAAFGLQLAQAHRTWVLPSSTVLSGDKVWVTFDACASNNIFFVNHRPLQPNTLSAIGPDGKEVELNNVSKGAMRTTFDVELKQEGTYRVGVVRAGHMAFWREGEERKSWTGTKEEMIKQGIHKKPDVHLSVGGYSILSYVTLGKPSKEVLAPTGKGLEVTFKDSHPNDLIAKETTQLVFQLNGKPASDLEVTVVPEGDRFRNEVGEIKVKTNARGECSVTWPTAGRYWLEALVEGTAEPVEGVELEEHSSVSLTLEVFPE</sequence>
<evidence type="ECO:0000256" key="1">
    <source>
        <dbReference type="SAM" id="SignalP"/>
    </source>
</evidence>
<evidence type="ECO:0000313" key="2">
    <source>
        <dbReference type="EMBL" id="RBP48198.1"/>
    </source>
</evidence>
<dbReference type="Pfam" id="PF10670">
    <property type="entry name" value="DUF4198"/>
    <property type="match status" value="1"/>
</dbReference>
<accession>A0A366HY03</accession>